<feature type="region of interest" description="Disordered" evidence="1">
    <location>
        <begin position="809"/>
        <end position="848"/>
    </location>
</feature>
<evidence type="ECO:0008006" key="5">
    <source>
        <dbReference type="Google" id="ProtNLM"/>
    </source>
</evidence>
<accession>A0A0D2ITG8</accession>
<evidence type="ECO:0000256" key="1">
    <source>
        <dbReference type="SAM" id="MobiDB-lite"/>
    </source>
</evidence>
<keyword evidence="2" id="KW-0812">Transmembrane</keyword>
<organism evidence="3 4">
    <name type="scientific">Rhinocladiella mackenziei CBS 650.93</name>
    <dbReference type="NCBI Taxonomy" id="1442369"/>
    <lineage>
        <taxon>Eukaryota</taxon>
        <taxon>Fungi</taxon>
        <taxon>Dikarya</taxon>
        <taxon>Ascomycota</taxon>
        <taxon>Pezizomycotina</taxon>
        <taxon>Eurotiomycetes</taxon>
        <taxon>Chaetothyriomycetidae</taxon>
        <taxon>Chaetothyriales</taxon>
        <taxon>Herpotrichiellaceae</taxon>
        <taxon>Rhinocladiella</taxon>
    </lineage>
</organism>
<evidence type="ECO:0000313" key="3">
    <source>
        <dbReference type="EMBL" id="KIW99999.1"/>
    </source>
</evidence>
<dbReference type="HOGENOM" id="CLU_011082_1_0_1"/>
<dbReference type="RefSeq" id="XP_013267212.1">
    <property type="nucleotide sequence ID" value="XM_013411758.1"/>
</dbReference>
<keyword evidence="2" id="KW-1133">Transmembrane helix</keyword>
<dbReference type="GeneID" id="25298998"/>
<dbReference type="AlphaFoldDB" id="A0A0D2ITG8"/>
<sequence length="848" mass="96373">MALTEDDYQLSSAAISTAETDCRGWVHAWADPECSWRGWSGESRPRVYYDAKLRYKDGDEYFAVDGLGRRITGRVPYECTINSASGKFQRLCVQTRDSYCKLPNSPWDRTCIRNAAPKLFRVARFALAGIPPERRNNIGSWTGQDWLSVAWRWVPASLGVTIILFLQRQGQPLGKELNAYLPFLYNGYRYPRLARNFRENREDVQSLRPDDPSWPTGNIGIYRVLRPRYLCYLTKPDEDGVMTWFEARPVPDNDNTPYVFISYTKAQFRGGQNYNHLFLWAIHATQEYAKSINDEERRPRAFWLDTHCLRILEGATDEERRRLADQAIYSMSDVIRGAEHTVVLARRAGDEMRSSSAVSDTNEALREWGDRVWTLPEVLLSKGDTVTVVVDGAPPTRIRKLQLAQAAWTDVAHSRQLVEHFTNLHLTRLELVSIALRCLKNRKLELEYQGDRSYALMGLLRVRPGIDSTDSSFQAFARLSLPQDNDRLMERLICLLPNDSYEPWDKMSDQYKSTLWDIYPDTQVCGIGENDTIIIDGFKGAMIQWSMFSTVQTTKRMTWFRFIITLATMIVPILFFFGIPLVAMEPNSAFIIFLVIPSVILLATPFYVPCLYTGKLTEAEPCLFGVEGYLPLPLIEEMLFGERMDRITWSAYGSPLSRHRYRHGYRERHARDDVEGAANQPFLDSAVYTYPVEALDPCSPCPQCVTGEQGRVCTHPTTTSVDKMSRSPFGEMKVFTLIDTHSMTATLFEAYRPPVMLMIGGSEGGMKRALACSYDVATGTLYRETVLRIPSRTVDCMHSLQRVRLGLKNPRTGQDVEDVSLGSSLSGGSPYGEVSNGSPPYGRSMNIP</sequence>
<reference evidence="3 4" key="1">
    <citation type="submission" date="2015-01" db="EMBL/GenBank/DDBJ databases">
        <title>The Genome Sequence of Rhinocladiella mackenzie CBS 650.93.</title>
        <authorList>
            <consortium name="The Broad Institute Genomics Platform"/>
            <person name="Cuomo C."/>
            <person name="de Hoog S."/>
            <person name="Gorbushina A."/>
            <person name="Stielow B."/>
            <person name="Teixiera M."/>
            <person name="Abouelleil A."/>
            <person name="Chapman S.B."/>
            <person name="Priest M."/>
            <person name="Young S.K."/>
            <person name="Wortman J."/>
            <person name="Nusbaum C."/>
            <person name="Birren B."/>
        </authorList>
    </citation>
    <scope>NUCLEOTIDE SEQUENCE [LARGE SCALE GENOMIC DNA]</scope>
    <source>
        <strain evidence="3 4">CBS 650.93</strain>
    </source>
</reference>
<dbReference type="Proteomes" id="UP000053617">
    <property type="component" value="Unassembled WGS sequence"/>
</dbReference>
<dbReference type="STRING" id="1442369.A0A0D2ITG8"/>
<protein>
    <recommendedName>
        <fullName evidence="5">3-hydroxyisobutyrate dehydrogenase protein</fullName>
    </recommendedName>
</protein>
<gene>
    <name evidence="3" type="ORF">Z518_10927</name>
</gene>
<dbReference type="OrthoDB" id="2624308at2759"/>
<evidence type="ECO:0000313" key="4">
    <source>
        <dbReference type="Proteomes" id="UP000053617"/>
    </source>
</evidence>
<feature type="transmembrane region" description="Helical" evidence="2">
    <location>
        <begin position="559"/>
        <end position="582"/>
    </location>
</feature>
<keyword evidence="4" id="KW-1185">Reference proteome</keyword>
<keyword evidence="2" id="KW-0472">Membrane</keyword>
<name>A0A0D2ITG8_9EURO</name>
<proteinExistence type="predicted"/>
<feature type="transmembrane region" description="Helical" evidence="2">
    <location>
        <begin position="589"/>
        <end position="608"/>
    </location>
</feature>
<evidence type="ECO:0000256" key="2">
    <source>
        <dbReference type="SAM" id="Phobius"/>
    </source>
</evidence>
<dbReference type="EMBL" id="KN847484">
    <property type="protein sequence ID" value="KIW99999.1"/>
    <property type="molecule type" value="Genomic_DNA"/>
</dbReference>
<dbReference type="VEuPathDB" id="FungiDB:Z518_10927"/>